<dbReference type="Gene3D" id="1.10.630.10">
    <property type="entry name" value="Cytochrome P450"/>
    <property type="match status" value="1"/>
</dbReference>
<dbReference type="EMBL" id="CAEKDK010000005">
    <property type="protein sequence ID" value="CAB4279638.1"/>
    <property type="molecule type" value="Genomic_DNA"/>
</dbReference>
<reference evidence="1 2" key="1">
    <citation type="submission" date="2020-05" db="EMBL/GenBank/DDBJ databases">
        <authorList>
            <person name="Campoy J."/>
            <person name="Schneeberger K."/>
            <person name="Spophaly S."/>
        </authorList>
    </citation>
    <scope>NUCLEOTIDE SEQUENCE [LARGE SCALE GENOMIC DNA]</scope>
    <source>
        <strain evidence="1">PruArmRojPasFocal</strain>
    </source>
</reference>
<dbReference type="GO" id="GO:0016705">
    <property type="term" value="F:oxidoreductase activity, acting on paired donors, with incorporation or reduction of molecular oxygen"/>
    <property type="evidence" value="ECO:0007669"/>
    <property type="project" value="InterPro"/>
</dbReference>
<evidence type="ECO:0000313" key="1">
    <source>
        <dbReference type="EMBL" id="CAB4279638.1"/>
    </source>
</evidence>
<proteinExistence type="predicted"/>
<dbReference type="PANTHER" id="PTHR47951:SF3">
    <property type="entry name" value="CYTOCHROME P450, FAMILY 706, SUBFAMILY A, POLYPEPTIDE 4"/>
    <property type="match status" value="1"/>
</dbReference>
<gene>
    <name evidence="1" type="ORF">CURHAP_LOCUS32055</name>
</gene>
<sequence length="155" mass="17474">MICGGCIAAKDGEERAGLGAEFRKVVSEMTELVGRPNVSDFFPGLGRFDLQGIKKQMEGLVRRFDGIFEQMIGQRLRMEEEGAKETQDFDFFVEIERGGRRFQDASDHDSHQALLMAIPNGGLKWGCTIGPKKYRAQMPEGIPTEFYSEDLIYDL</sequence>
<dbReference type="GO" id="GO:0004497">
    <property type="term" value="F:monooxygenase activity"/>
    <property type="evidence" value="ECO:0007669"/>
    <property type="project" value="InterPro"/>
</dbReference>
<dbReference type="InterPro" id="IPR036396">
    <property type="entry name" value="Cyt_P450_sf"/>
</dbReference>
<dbReference type="AlphaFoldDB" id="A0A6J5V0P6"/>
<name>A0A6J5V0P6_PRUAR</name>
<accession>A0A6J5V0P6</accession>
<dbReference type="GO" id="GO:0005506">
    <property type="term" value="F:iron ion binding"/>
    <property type="evidence" value="ECO:0007669"/>
    <property type="project" value="InterPro"/>
</dbReference>
<dbReference type="GO" id="GO:0020037">
    <property type="term" value="F:heme binding"/>
    <property type="evidence" value="ECO:0007669"/>
    <property type="project" value="InterPro"/>
</dbReference>
<protein>
    <submittedName>
        <fullName evidence="1">Uncharacterized protein</fullName>
    </submittedName>
</protein>
<dbReference type="PANTHER" id="PTHR47951">
    <property type="entry name" value="OS08G0547900 PROTEIN"/>
    <property type="match status" value="1"/>
</dbReference>
<evidence type="ECO:0000313" key="2">
    <source>
        <dbReference type="Proteomes" id="UP000507222"/>
    </source>
</evidence>
<dbReference type="SUPFAM" id="SSF48264">
    <property type="entry name" value="Cytochrome P450"/>
    <property type="match status" value="1"/>
</dbReference>
<organism evidence="1 2">
    <name type="scientific">Prunus armeniaca</name>
    <name type="common">Apricot</name>
    <name type="synonym">Armeniaca vulgaris</name>
    <dbReference type="NCBI Taxonomy" id="36596"/>
    <lineage>
        <taxon>Eukaryota</taxon>
        <taxon>Viridiplantae</taxon>
        <taxon>Streptophyta</taxon>
        <taxon>Embryophyta</taxon>
        <taxon>Tracheophyta</taxon>
        <taxon>Spermatophyta</taxon>
        <taxon>Magnoliopsida</taxon>
        <taxon>eudicotyledons</taxon>
        <taxon>Gunneridae</taxon>
        <taxon>Pentapetalae</taxon>
        <taxon>rosids</taxon>
        <taxon>fabids</taxon>
        <taxon>Rosales</taxon>
        <taxon>Rosaceae</taxon>
        <taxon>Amygdaloideae</taxon>
        <taxon>Amygdaleae</taxon>
        <taxon>Prunus</taxon>
    </lineage>
</organism>
<dbReference type="Proteomes" id="UP000507222">
    <property type="component" value="Unassembled WGS sequence"/>
</dbReference>